<dbReference type="InterPro" id="IPR036938">
    <property type="entry name" value="PAP2/HPO_sf"/>
</dbReference>
<dbReference type="SUPFAM" id="SSF48317">
    <property type="entry name" value="Acid phosphatase/Vanadium-dependent haloperoxidase"/>
    <property type="match status" value="1"/>
</dbReference>
<dbReference type="GO" id="GO:0016787">
    <property type="term" value="F:hydrolase activity"/>
    <property type="evidence" value="ECO:0007669"/>
    <property type="project" value="UniProtKB-KW"/>
</dbReference>
<proteinExistence type="predicted"/>
<gene>
    <name evidence="9" type="ORF">FGL98_08655</name>
</gene>
<dbReference type="AlphaFoldDB" id="A0A563E2Q6"/>
<organism evidence="9 10">
    <name type="scientific">Leekyejoonella antrihumi</name>
    <dbReference type="NCBI Taxonomy" id="1660198"/>
    <lineage>
        <taxon>Bacteria</taxon>
        <taxon>Bacillati</taxon>
        <taxon>Actinomycetota</taxon>
        <taxon>Actinomycetes</taxon>
        <taxon>Micrococcales</taxon>
        <taxon>Dermacoccaceae</taxon>
        <taxon>Leekyejoonella</taxon>
    </lineage>
</organism>
<keyword evidence="6 7" id="KW-0472">Membrane</keyword>
<comment type="caution">
    <text evidence="9">The sequence shown here is derived from an EMBL/GenBank/DDBJ whole genome shotgun (WGS) entry which is preliminary data.</text>
</comment>
<keyword evidence="10" id="KW-1185">Reference proteome</keyword>
<feature type="domain" description="Phosphatidic acid phosphatase type 2/haloperoxidase" evidence="8">
    <location>
        <begin position="70"/>
        <end position="181"/>
    </location>
</feature>
<keyword evidence="2" id="KW-1003">Cell membrane</keyword>
<evidence type="ECO:0000256" key="1">
    <source>
        <dbReference type="ARBA" id="ARBA00004651"/>
    </source>
</evidence>
<evidence type="ECO:0000256" key="5">
    <source>
        <dbReference type="ARBA" id="ARBA00022989"/>
    </source>
</evidence>
<comment type="subcellular location">
    <subcellularLocation>
        <location evidence="1">Cell membrane</location>
        <topology evidence="1">Multi-pass membrane protein</topology>
    </subcellularLocation>
</comment>
<protein>
    <submittedName>
        <fullName evidence="9">Phosphatase PAP2 family protein</fullName>
    </submittedName>
</protein>
<reference evidence="9 10" key="2">
    <citation type="submission" date="2019-08" db="EMBL/GenBank/DDBJ databases">
        <title>Jejuicoccus antrihumi gen. nov., sp. nov., a new member of the family Dermacoccaceae isolated from a cave.</title>
        <authorList>
            <person name="Schumann P."/>
            <person name="Kim I.S."/>
        </authorList>
    </citation>
    <scope>NUCLEOTIDE SEQUENCE [LARGE SCALE GENOMIC DNA]</scope>
    <source>
        <strain evidence="9 10">C5-26</strain>
    </source>
</reference>
<evidence type="ECO:0000256" key="7">
    <source>
        <dbReference type="SAM" id="Phobius"/>
    </source>
</evidence>
<dbReference type="OrthoDB" id="5243958at2"/>
<dbReference type="PANTHER" id="PTHR14969:SF62">
    <property type="entry name" value="DECAPRENYLPHOSPHORYL-5-PHOSPHORIBOSE PHOSPHATASE RV3807C-RELATED"/>
    <property type="match status" value="1"/>
</dbReference>
<reference evidence="9 10" key="1">
    <citation type="submission" date="2019-05" db="EMBL/GenBank/DDBJ databases">
        <authorList>
            <person name="Lee S.D."/>
        </authorList>
    </citation>
    <scope>NUCLEOTIDE SEQUENCE [LARGE SCALE GENOMIC DNA]</scope>
    <source>
        <strain evidence="9 10">C5-26</strain>
    </source>
</reference>
<feature type="transmembrane region" description="Helical" evidence="7">
    <location>
        <begin position="116"/>
        <end position="136"/>
    </location>
</feature>
<dbReference type="SMART" id="SM00014">
    <property type="entry name" value="acidPPc"/>
    <property type="match status" value="1"/>
</dbReference>
<accession>A0A563E2Q6</accession>
<dbReference type="GO" id="GO:0005886">
    <property type="term" value="C:plasma membrane"/>
    <property type="evidence" value="ECO:0007669"/>
    <property type="project" value="UniProtKB-SubCell"/>
</dbReference>
<evidence type="ECO:0000259" key="8">
    <source>
        <dbReference type="SMART" id="SM00014"/>
    </source>
</evidence>
<feature type="transmembrane region" description="Helical" evidence="7">
    <location>
        <begin position="41"/>
        <end position="59"/>
    </location>
</feature>
<evidence type="ECO:0000256" key="4">
    <source>
        <dbReference type="ARBA" id="ARBA00022801"/>
    </source>
</evidence>
<keyword evidence="4" id="KW-0378">Hydrolase</keyword>
<evidence type="ECO:0000256" key="6">
    <source>
        <dbReference type="ARBA" id="ARBA00023136"/>
    </source>
</evidence>
<name>A0A563E2Q6_9MICO</name>
<keyword evidence="3 7" id="KW-0812">Transmembrane</keyword>
<evidence type="ECO:0000256" key="3">
    <source>
        <dbReference type="ARBA" id="ARBA00022692"/>
    </source>
</evidence>
<dbReference type="Pfam" id="PF01569">
    <property type="entry name" value="PAP2"/>
    <property type="match status" value="1"/>
</dbReference>
<sequence>MQHEALHLPAYNGSHIDGSIFTDVTNFARHTQWLNRAAEDWTTYSIGVFIILLLVGWWISRRKDTATMTAALVAPIAVLVAFLVTEIIKSQIAELRPCRSMPHAFIIESCPAPTDYAMPSGHTTFAVATAIALLIVNRKLGMLTLLLAILEGVSRVYVGAHYPHDVVAAFIVAIVVVIPVSLILRRLLVGLVGWLRRGPLRPLLLAA</sequence>
<dbReference type="Proteomes" id="UP000320244">
    <property type="component" value="Unassembled WGS sequence"/>
</dbReference>
<dbReference type="PANTHER" id="PTHR14969">
    <property type="entry name" value="SPHINGOSINE-1-PHOSPHATE PHOSPHOHYDROLASE"/>
    <property type="match status" value="1"/>
</dbReference>
<evidence type="ECO:0000313" key="9">
    <source>
        <dbReference type="EMBL" id="TWP36818.1"/>
    </source>
</evidence>
<dbReference type="RefSeq" id="WP_146316359.1">
    <property type="nucleotide sequence ID" value="NZ_VCQV01000009.1"/>
</dbReference>
<evidence type="ECO:0000256" key="2">
    <source>
        <dbReference type="ARBA" id="ARBA00022475"/>
    </source>
</evidence>
<dbReference type="Gene3D" id="1.20.144.10">
    <property type="entry name" value="Phosphatidic acid phosphatase type 2/haloperoxidase"/>
    <property type="match status" value="2"/>
</dbReference>
<keyword evidence="5 7" id="KW-1133">Transmembrane helix</keyword>
<feature type="transmembrane region" description="Helical" evidence="7">
    <location>
        <begin position="166"/>
        <end position="188"/>
    </location>
</feature>
<feature type="transmembrane region" description="Helical" evidence="7">
    <location>
        <begin position="66"/>
        <end position="85"/>
    </location>
</feature>
<dbReference type="InterPro" id="IPR000326">
    <property type="entry name" value="PAP2/HPO"/>
</dbReference>
<dbReference type="EMBL" id="VCQV01000009">
    <property type="protein sequence ID" value="TWP36818.1"/>
    <property type="molecule type" value="Genomic_DNA"/>
</dbReference>
<evidence type="ECO:0000313" key="10">
    <source>
        <dbReference type="Proteomes" id="UP000320244"/>
    </source>
</evidence>